<gene>
    <name evidence="2" type="ORF">AJ85_02335</name>
</gene>
<dbReference type="Proteomes" id="UP000297014">
    <property type="component" value="Unassembled WGS sequence"/>
</dbReference>
<proteinExistence type="predicted"/>
<dbReference type="InterPro" id="IPR054353">
    <property type="entry name" value="IstA-like_C"/>
</dbReference>
<evidence type="ECO:0000313" key="2">
    <source>
        <dbReference type="EMBL" id="THG88573.1"/>
    </source>
</evidence>
<dbReference type="EMBL" id="JALP01000369">
    <property type="protein sequence ID" value="THG88573.1"/>
    <property type="molecule type" value="Genomic_DNA"/>
</dbReference>
<reference evidence="2 3" key="1">
    <citation type="submission" date="2014-01" db="EMBL/GenBank/DDBJ databases">
        <title>Draft genome sequencing of Bacillus alcalophilus CGMCC 1.3604.</title>
        <authorList>
            <person name="Yang J."/>
            <person name="Diao L."/>
            <person name="Yang S."/>
        </authorList>
    </citation>
    <scope>NUCLEOTIDE SEQUENCE [LARGE SCALE GENOMIC DNA]</scope>
    <source>
        <strain evidence="2 3">CGMCC 1.3604</strain>
    </source>
</reference>
<organism evidence="2 3">
    <name type="scientific">Alkalihalobacillus alcalophilus ATCC 27647 = CGMCC 1.3604</name>
    <dbReference type="NCBI Taxonomy" id="1218173"/>
    <lineage>
        <taxon>Bacteria</taxon>
        <taxon>Bacillati</taxon>
        <taxon>Bacillota</taxon>
        <taxon>Bacilli</taxon>
        <taxon>Bacillales</taxon>
        <taxon>Bacillaceae</taxon>
        <taxon>Alkalihalobacillus</taxon>
    </lineage>
</organism>
<protein>
    <recommendedName>
        <fullName evidence="1">Transposase for insertion sequence element IS21-like C-terminal domain-containing protein</fullName>
    </recommendedName>
</protein>
<accession>A0A4S4JTU9</accession>
<name>A0A4S4JTU9_ALKAL</name>
<dbReference type="AlphaFoldDB" id="A0A4S4JTU9"/>
<evidence type="ECO:0000313" key="3">
    <source>
        <dbReference type="Proteomes" id="UP000297014"/>
    </source>
</evidence>
<sequence length="271" mass="31852">KIEQVVKYVKNNFAKNRTFDNLVDWQDSCIRWLKRTGNYKVHHNTKKRPIDVYALEKQHLQKVSGTYIFEKIFASSITRNIHKDNVIRVDGNRYSVPLGTYRKDSSNIAYVEKDAEHLYIRLQQNGQVLAKHKMAEGKGLVISDPSHRKRSQTKRELFIQQIENVLEDKEAVKWLIDRLTEQYPRHLIDQLKVVQSVILKYPLFVEEAIHEMRRLRLRSANDLRDIAHSIDIQSQKNTKGIGSVNEKYKDLIAPERKKDIYFSILQGGENQ</sequence>
<comment type="caution">
    <text evidence="2">The sequence shown here is derived from an EMBL/GenBank/DDBJ whole genome shotgun (WGS) entry which is preliminary data.</text>
</comment>
<dbReference type="PANTHER" id="PTHR35004">
    <property type="entry name" value="TRANSPOSASE RV3428C-RELATED"/>
    <property type="match status" value="1"/>
</dbReference>
<dbReference type="Pfam" id="PF22483">
    <property type="entry name" value="Mu-transpos_C_2"/>
    <property type="match status" value="1"/>
</dbReference>
<dbReference type="RefSeq" id="WP_407920856.1">
    <property type="nucleotide sequence ID" value="NZ_JALP01000369.1"/>
</dbReference>
<evidence type="ECO:0000259" key="1">
    <source>
        <dbReference type="Pfam" id="PF22483"/>
    </source>
</evidence>
<feature type="non-terminal residue" evidence="2">
    <location>
        <position position="1"/>
    </location>
</feature>
<feature type="domain" description="Transposase for insertion sequence element IS21-like C-terminal" evidence="1">
    <location>
        <begin position="78"/>
        <end position="144"/>
    </location>
</feature>
<dbReference type="PANTHER" id="PTHR35004:SF7">
    <property type="entry name" value="INTEGRASE PROTEIN"/>
    <property type="match status" value="1"/>
</dbReference>